<dbReference type="EMBL" id="CP015208">
    <property type="protein sequence ID" value="AOY56610.1"/>
    <property type="molecule type" value="Genomic_DNA"/>
</dbReference>
<gene>
    <name evidence="2" type="ORF">A4Z71_06645</name>
</gene>
<name>A0A1D9E0R3_9MICO</name>
<dbReference type="InterPro" id="IPR051044">
    <property type="entry name" value="MAG_DAG_Lipase"/>
</dbReference>
<dbReference type="Proteomes" id="UP000243784">
    <property type="component" value="Chromosome"/>
</dbReference>
<dbReference type="AlphaFoldDB" id="A0A1D9E0R3"/>
<sequence>MTALPLVRSFNDSFNVPITFYEWPVTNPKAIVQIAHGLGEHARRYDHVAAAFNRAGFSVYADDHRGHGETGLQMIQAGTTKNKGNLGPGGMTAVFKQVHQLGQLIKDENPNLPIIFIGHSWGSMIGQRILDRWPSDYAAVVLSGSTLLLPGVLPSGNFNKKYAAQRKAAGLPISGGEWLSRDLKVGERFAVDPRNFVESALQVFGAVNAAKLYGVPKRTVPNALPILLIAGSDDVIGGEKGNLKLANAFAKAGVKDLETIIYQDGRHELFNEINQDEVIADVIDWINERL</sequence>
<feature type="domain" description="Serine aminopeptidase S33" evidence="1">
    <location>
        <begin position="27"/>
        <end position="273"/>
    </location>
</feature>
<dbReference type="SUPFAM" id="SSF53474">
    <property type="entry name" value="alpha/beta-Hydrolases"/>
    <property type="match status" value="1"/>
</dbReference>
<accession>A0A1D9E0R3</accession>
<dbReference type="KEGG" id="rpla:A4Z71_06645"/>
<dbReference type="Gene3D" id="3.40.50.1820">
    <property type="entry name" value="alpha/beta hydrolase"/>
    <property type="match status" value="1"/>
</dbReference>
<dbReference type="OrthoDB" id="9806902at2"/>
<dbReference type="Pfam" id="PF12146">
    <property type="entry name" value="Hydrolase_4"/>
    <property type="match status" value="1"/>
</dbReference>
<dbReference type="InterPro" id="IPR029058">
    <property type="entry name" value="AB_hydrolase_fold"/>
</dbReference>
<proteinExistence type="predicted"/>
<keyword evidence="3" id="KW-1185">Reference proteome</keyword>
<evidence type="ECO:0000259" key="1">
    <source>
        <dbReference type="Pfam" id="PF12146"/>
    </source>
</evidence>
<dbReference type="STRING" id="535712.A4Z71_06645"/>
<evidence type="ECO:0000313" key="3">
    <source>
        <dbReference type="Proteomes" id="UP000243784"/>
    </source>
</evidence>
<protein>
    <recommendedName>
        <fullName evidence="1">Serine aminopeptidase S33 domain-containing protein</fullName>
    </recommendedName>
</protein>
<evidence type="ECO:0000313" key="2">
    <source>
        <dbReference type="EMBL" id="AOY56610.1"/>
    </source>
</evidence>
<organism evidence="2 3">
    <name type="scientific">Candidatus Rhodoluna planktonica</name>
    <dbReference type="NCBI Taxonomy" id="535712"/>
    <lineage>
        <taxon>Bacteria</taxon>
        <taxon>Bacillati</taxon>
        <taxon>Actinomycetota</taxon>
        <taxon>Actinomycetes</taxon>
        <taxon>Micrococcales</taxon>
        <taxon>Microbacteriaceae</taxon>
        <taxon>Luna cluster</taxon>
        <taxon>Luna-1 subcluster</taxon>
        <taxon>Rhodoluna</taxon>
    </lineage>
</organism>
<dbReference type="RefSeq" id="WP_070955108.1">
    <property type="nucleotide sequence ID" value="NZ_CP015208.1"/>
</dbReference>
<dbReference type="PANTHER" id="PTHR11614">
    <property type="entry name" value="PHOSPHOLIPASE-RELATED"/>
    <property type="match status" value="1"/>
</dbReference>
<reference evidence="2 3" key="1">
    <citation type="journal article" date="2016" name="Biochim. Biophys. Acta">
        <title>Photochemical characterization of actinorhodopsin and its functional existence in the natural host.</title>
        <authorList>
            <person name="Nakamura S."/>
            <person name="Kikukawa T."/>
            <person name="Tamogami J."/>
            <person name="Kamiya M."/>
            <person name="Aizawa T."/>
            <person name="Hahn M.W."/>
            <person name="Ihara K."/>
            <person name="Kamo N."/>
            <person name="Demura M."/>
        </authorList>
    </citation>
    <scope>NUCLEOTIDE SEQUENCE [LARGE SCALE GENOMIC DNA]</scope>
    <source>
        <strain evidence="2 3">MWH-Dar1</strain>
    </source>
</reference>
<dbReference type="InterPro" id="IPR022742">
    <property type="entry name" value="Hydrolase_4"/>
</dbReference>